<evidence type="ECO:0000313" key="3">
    <source>
        <dbReference type="EMBL" id="GAA2247611.1"/>
    </source>
</evidence>
<dbReference type="RefSeq" id="WP_259481107.1">
    <property type="nucleotide sequence ID" value="NZ_BAAAQY010000013.1"/>
</dbReference>
<evidence type="ECO:0000256" key="1">
    <source>
        <dbReference type="ARBA" id="ARBA00004948"/>
    </source>
</evidence>
<dbReference type="Gene3D" id="1.20.910.10">
    <property type="entry name" value="Heme oxygenase-like"/>
    <property type="match status" value="1"/>
</dbReference>
<evidence type="ECO:0000313" key="4">
    <source>
        <dbReference type="Proteomes" id="UP001500929"/>
    </source>
</evidence>
<dbReference type="EMBL" id="BAAAQY010000013">
    <property type="protein sequence ID" value="GAA2247611.1"/>
    <property type="molecule type" value="Genomic_DNA"/>
</dbReference>
<comment type="caution">
    <text evidence="3">The sequence shown here is derived from an EMBL/GenBank/DDBJ whole genome shotgun (WGS) entry which is preliminary data.</text>
</comment>
<keyword evidence="4" id="KW-1185">Reference proteome</keyword>
<dbReference type="SUPFAM" id="SSF48613">
    <property type="entry name" value="Heme oxygenase-like"/>
    <property type="match status" value="1"/>
</dbReference>
<protein>
    <recommendedName>
        <fullName evidence="2">Thiaminase-2/PQQC domain-containing protein</fullName>
    </recommendedName>
</protein>
<dbReference type="InterPro" id="IPR004305">
    <property type="entry name" value="Thiaminase-2/PQQC"/>
</dbReference>
<proteinExistence type="predicted"/>
<organism evidence="3 4">
    <name type="scientific">Herbiconiux moechotypicola</name>
    <dbReference type="NCBI Taxonomy" id="637393"/>
    <lineage>
        <taxon>Bacteria</taxon>
        <taxon>Bacillati</taxon>
        <taxon>Actinomycetota</taxon>
        <taxon>Actinomycetes</taxon>
        <taxon>Micrococcales</taxon>
        <taxon>Microbacteriaceae</taxon>
        <taxon>Herbiconiux</taxon>
    </lineage>
</organism>
<dbReference type="Proteomes" id="UP001500929">
    <property type="component" value="Unassembled WGS sequence"/>
</dbReference>
<dbReference type="InterPro" id="IPR016084">
    <property type="entry name" value="Haem_Oase-like_multi-hlx"/>
</dbReference>
<feature type="domain" description="Thiaminase-2/PQQC" evidence="2">
    <location>
        <begin position="30"/>
        <end position="205"/>
    </location>
</feature>
<gene>
    <name evidence="3" type="ORF">GCM10009851_36320</name>
</gene>
<dbReference type="PANTHER" id="PTHR43198:SF2">
    <property type="entry name" value="SI:CH1073-67J19.1-RELATED"/>
    <property type="match status" value="1"/>
</dbReference>
<accession>A0ABP5R3K6</accession>
<reference evidence="4" key="1">
    <citation type="journal article" date="2019" name="Int. J. Syst. Evol. Microbiol.">
        <title>The Global Catalogue of Microorganisms (GCM) 10K type strain sequencing project: providing services to taxonomists for standard genome sequencing and annotation.</title>
        <authorList>
            <consortium name="The Broad Institute Genomics Platform"/>
            <consortium name="The Broad Institute Genome Sequencing Center for Infectious Disease"/>
            <person name="Wu L."/>
            <person name="Ma J."/>
        </authorList>
    </citation>
    <scope>NUCLEOTIDE SEQUENCE [LARGE SCALE GENOMIC DNA]</scope>
    <source>
        <strain evidence="4">JCM 16117</strain>
    </source>
</reference>
<evidence type="ECO:0000259" key="2">
    <source>
        <dbReference type="Pfam" id="PF03070"/>
    </source>
</evidence>
<sequence>MTDSPAPTLSAGLSATIAEGVAGWADLPILAGIRSGTLDTAVFRHYLEQDYLYLKAYARHYSRLAANSTDDETLEYFVALAHGVVTVELDHHKRAAEPFGCDFASVRPSRETLDYLAFYDSFHADAAGMLVAMLPCIQGYGLALDSLREAASGPYRDWIDIYTGADYAALVDRHLAMIDTAPLTVERAHSIVGDALELERRFWNQHPETVEAST</sequence>
<comment type="pathway">
    <text evidence="1">Cofactor biosynthesis; thiamine diphosphate biosynthesis.</text>
</comment>
<dbReference type="PANTHER" id="PTHR43198">
    <property type="entry name" value="BIFUNCTIONAL TH2 PROTEIN"/>
    <property type="match status" value="1"/>
</dbReference>
<name>A0ABP5R3K6_9MICO</name>
<dbReference type="InterPro" id="IPR050967">
    <property type="entry name" value="Thiamine_Salvage_TenA"/>
</dbReference>
<dbReference type="Pfam" id="PF03070">
    <property type="entry name" value="TENA_THI-4"/>
    <property type="match status" value="1"/>
</dbReference>